<dbReference type="EMBL" id="JACIFH010000001">
    <property type="protein sequence ID" value="MBB4140014.1"/>
    <property type="molecule type" value="Genomic_DNA"/>
</dbReference>
<protein>
    <submittedName>
        <fullName evidence="2">Uncharacterized protein</fullName>
    </submittedName>
</protein>
<dbReference type="Proteomes" id="UP000549113">
    <property type="component" value="Unassembled WGS sequence"/>
</dbReference>
<reference evidence="2 3" key="1">
    <citation type="submission" date="2020-08" db="EMBL/GenBank/DDBJ databases">
        <title>Sequencing the genomes of 1000 actinobacteria strains.</title>
        <authorList>
            <person name="Klenk H.-P."/>
        </authorList>
    </citation>
    <scope>NUCLEOTIDE SEQUENCE [LARGE SCALE GENOMIC DNA]</scope>
    <source>
        <strain evidence="2 3">DSM 19600</strain>
    </source>
</reference>
<dbReference type="RefSeq" id="WP_183499604.1">
    <property type="nucleotide sequence ID" value="NZ_BAABCO010000005.1"/>
</dbReference>
<proteinExistence type="predicted"/>
<feature type="compositionally biased region" description="Low complexity" evidence="1">
    <location>
        <begin position="55"/>
        <end position="64"/>
    </location>
</feature>
<feature type="compositionally biased region" description="Low complexity" evidence="1">
    <location>
        <begin position="32"/>
        <end position="48"/>
    </location>
</feature>
<name>A0AA40VMT1_9MICO</name>
<accession>A0AA40VMT1</accession>
<gene>
    <name evidence="2" type="ORF">BKA10_001808</name>
</gene>
<feature type="region of interest" description="Disordered" evidence="1">
    <location>
        <begin position="32"/>
        <end position="110"/>
    </location>
</feature>
<evidence type="ECO:0000313" key="3">
    <source>
        <dbReference type="Proteomes" id="UP000549113"/>
    </source>
</evidence>
<sequence length="217" mass="21400">MRWAIIGVAAVVLAGLTVAAWLLLASPGAPGAGMPATAPSSGASAGTPSDDDDAPPASDDGSSTETTPNAGPSPDSAPVDGSEVLPPADSAAPSNRLPPLPQPTPLVEAPLPENASARGKLVDGFPAVVAGPAPGDDVLESSITSDGTTMQAALTARTDDSPDAVAEHYRATWSTLGLAPTAGETVSATDPFTSVTLAITESGTGTVYTVFATLRTE</sequence>
<comment type="caution">
    <text evidence="2">The sequence shown here is derived from an EMBL/GenBank/DDBJ whole genome shotgun (WGS) entry which is preliminary data.</text>
</comment>
<organism evidence="2 3">
    <name type="scientific">Microbacterium invictum</name>
    <dbReference type="NCBI Taxonomy" id="515415"/>
    <lineage>
        <taxon>Bacteria</taxon>
        <taxon>Bacillati</taxon>
        <taxon>Actinomycetota</taxon>
        <taxon>Actinomycetes</taxon>
        <taxon>Micrococcales</taxon>
        <taxon>Microbacteriaceae</taxon>
        <taxon>Microbacterium</taxon>
    </lineage>
</organism>
<dbReference type="AlphaFoldDB" id="A0AA40VMT1"/>
<evidence type="ECO:0000313" key="2">
    <source>
        <dbReference type="EMBL" id="MBB4140014.1"/>
    </source>
</evidence>
<keyword evidence="3" id="KW-1185">Reference proteome</keyword>
<evidence type="ECO:0000256" key="1">
    <source>
        <dbReference type="SAM" id="MobiDB-lite"/>
    </source>
</evidence>